<sequence>MKQQMPMTFLPSYRLLLFSSDSLMGSPVNAGRALPHTSPSFLFPPRQTWQSQGHFSVNSQAVPENIHLFSVFFLGQVTGLHVVLDHISVKLSFLNLCKSSKERYLLCACPSLQNLV</sequence>
<accession>A0A2H6N8K5</accession>
<reference evidence="1" key="2">
    <citation type="submission" date="2017-12" db="EMBL/GenBank/DDBJ databases">
        <title>Coralsnake Venomics: Analyses of Venom Gland Transcriptomes and Proteomes of Six Brazilian Taxa.</title>
        <authorList>
            <person name="Aird S.D."/>
            <person name="Jorge da Silva N."/>
            <person name="Qiu L."/>
            <person name="Villar-Briones A."/>
            <person name="Aparecida-Saddi V."/>
            <person name="Campos-Telles M.P."/>
            <person name="Grau M."/>
            <person name="Mikheyev A.S."/>
        </authorList>
    </citation>
    <scope>NUCLEOTIDE SEQUENCE</scope>
    <source>
        <tissue evidence="1">Venom_gland</tissue>
    </source>
</reference>
<proteinExistence type="predicted"/>
<protein>
    <submittedName>
        <fullName evidence="1">Uncharacterized protein</fullName>
    </submittedName>
</protein>
<organism evidence="1">
    <name type="scientific">Micrurus carvalhoi</name>
    <dbReference type="NCBI Taxonomy" id="3147026"/>
    <lineage>
        <taxon>Eukaryota</taxon>
        <taxon>Metazoa</taxon>
        <taxon>Chordata</taxon>
        <taxon>Craniata</taxon>
        <taxon>Vertebrata</taxon>
        <taxon>Euteleostomi</taxon>
        <taxon>Lepidosauria</taxon>
        <taxon>Squamata</taxon>
        <taxon>Bifurcata</taxon>
        <taxon>Unidentata</taxon>
        <taxon>Episquamata</taxon>
        <taxon>Toxicofera</taxon>
        <taxon>Serpentes</taxon>
        <taxon>Colubroidea</taxon>
        <taxon>Elapidae</taxon>
        <taxon>Elapinae</taxon>
        <taxon>Micrurus</taxon>
    </lineage>
</organism>
<dbReference type="AlphaFoldDB" id="A0A2H6N8K5"/>
<dbReference type="EMBL" id="IACI01051292">
    <property type="protein sequence ID" value="LAA24850.1"/>
    <property type="molecule type" value="Transcribed_RNA"/>
</dbReference>
<reference evidence="1" key="1">
    <citation type="submission" date="2017-07" db="EMBL/GenBank/DDBJ databases">
        <authorList>
            <person name="Mikheyev A."/>
            <person name="Grau M."/>
        </authorList>
    </citation>
    <scope>NUCLEOTIDE SEQUENCE</scope>
    <source>
        <tissue evidence="1">Venom_gland</tissue>
    </source>
</reference>
<evidence type="ECO:0000313" key="1">
    <source>
        <dbReference type="EMBL" id="LAA24850.1"/>
    </source>
</evidence>
<name>A0A2H6N8K5_9SAUR</name>